<dbReference type="EMBL" id="JBEZFP010000150">
    <property type="protein sequence ID" value="MEU8139013.1"/>
    <property type="molecule type" value="Genomic_DNA"/>
</dbReference>
<reference evidence="1 2" key="1">
    <citation type="submission" date="2024-06" db="EMBL/GenBank/DDBJ databases">
        <title>The Natural Products Discovery Center: Release of the First 8490 Sequenced Strains for Exploring Actinobacteria Biosynthetic Diversity.</title>
        <authorList>
            <person name="Kalkreuter E."/>
            <person name="Kautsar S.A."/>
            <person name="Yang D."/>
            <person name="Bader C.D."/>
            <person name="Teijaro C.N."/>
            <person name="Fluegel L."/>
            <person name="Davis C.M."/>
            <person name="Simpson J.R."/>
            <person name="Lauterbach L."/>
            <person name="Steele A.D."/>
            <person name="Gui C."/>
            <person name="Meng S."/>
            <person name="Li G."/>
            <person name="Viehrig K."/>
            <person name="Ye F."/>
            <person name="Su P."/>
            <person name="Kiefer A.F."/>
            <person name="Nichols A."/>
            <person name="Cepeda A.J."/>
            <person name="Yan W."/>
            <person name="Fan B."/>
            <person name="Jiang Y."/>
            <person name="Adhikari A."/>
            <person name="Zheng C.-J."/>
            <person name="Schuster L."/>
            <person name="Cowan T.M."/>
            <person name="Smanski M.J."/>
            <person name="Chevrette M.G."/>
            <person name="De Carvalho L.P.S."/>
            <person name="Shen B."/>
        </authorList>
    </citation>
    <scope>NUCLEOTIDE SEQUENCE [LARGE SCALE GENOMIC DNA]</scope>
    <source>
        <strain evidence="1 2">NPDC048946</strain>
    </source>
</reference>
<evidence type="ECO:0000313" key="1">
    <source>
        <dbReference type="EMBL" id="MEU8139013.1"/>
    </source>
</evidence>
<evidence type="ECO:0000313" key="2">
    <source>
        <dbReference type="Proteomes" id="UP001551482"/>
    </source>
</evidence>
<dbReference type="Proteomes" id="UP001551482">
    <property type="component" value="Unassembled WGS sequence"/>
</dbReference>
<accession>A0ABV3DTD9</accession>
<proteinExistence type="predicted"/>
<gene>
    <name evidence="1" type="ORF">AB0C36_36630</name>
</gene>
<keyword evidence="2" id="KW-1185">Reference proteome</keyword>
<name>A0ABV3DTD9_9ACTN</name>
<organism evidence="1 2">
    <name type="scientific">Streptodolium elevatio</name>
    <dbReference type="NCBI Taxonomy" id="3157996"/>
    <lineage>
        <taxon>Bacteria</taxon>
        <taxon>Bacillati</taxon>
        <taxon>Actinomycetota</taxon>
        <taxon>Actinomycetes</taxon>
        <taxon>Kitasatosporales</taxon>
        <taxon>Streptomycetaceae</taxon>
        <taxon>Streptodolium</taxon>
    </lineage>
</organism>
<protein>
    <submittedName>
        <fullName evidence="1">Uncharacterized protein</fullName>
    </submittedName>
</protein>
<sequence>MSDLVPVAQAAAATTHSAADAGSYALLIERLRIASTAVGRLSDYANKVGEDVGEVAASVDRLAEIAASLNVDSDTVGEHHEAAVLMRQSREHARSLADAAADLSTLFHRAAEAHQADYGRVVEAAQAMPVPMADRTFYANH</sequence>
<comment type="caution">
    <text evidence="1">The sequence shown here is derived from an EMBL/GenBank/DDBJ whole genome shotgun (WGS) entry which is preliminary data.</text>
</comment>
<dbReference type="RefSeq" id="WP_358362838.1">
    <property type="nucleotide sequence ID" value="NZ_JBEZFP010000150.1"/>
</dbReference>